<dbReference type="AlphaFoldDB" id="A0A835GXV3"/>
<reference evidence="5 6" key="1">
    <citation type="submission" date="2020-10" db="EMBL/GenBank/DDBJ databases">
        <title>The Coptis chinensis genome and diversification of protoberbering-type alkaloids.</title>
        <authorList>
            <person name="Wang B."/>
            <person name="Shu S."/>
            <person name="Song C."/>
            <person name="Liu Y."/>
        </authorList>
    </citation>
    <scope>NUCLEOTIDE SEQUENCE [LARGE SCALE GENOMIC DNA]</scope>
    <source>
        <strain evidence="5">HL-2020</strain>
        <tissue evidence="5">Leaf</tissue>
    </source>
</reference>
<feature type="domain" description="CCHC-type" evidence="4">
    <location>
        <begin position="88"/>
        <end position="101"/>
    </location>
</feature>
<organism evidence="5 6">
    <name type="scientific">Coptis chinensis</name>
    <dbReference type="NCBI Taxonomy" id="261450"/>
    <lineage>
        <taxon>Eukaryota</taxon>
        <taxon>Viridiplantae</taxon>
        <taxon>Streptophyta</taxon>
        <taxon>Embryophyta</taxon>
        <taxon>Tracheophyta</taxon>
        <taxon>Spermatophyta</taxon>
        <taxon>Magnoliopsida</taxon>
        <taxon>Ranunculales</taxon>
        <taxon>Ranunculaceae</taxon>
        <taxon>Coptidoideae</taxon>
        <taxon>Coptis</taxon>
    </lineage>
</organism>
<protein>
    <recommendedName>
        <fullName evidence="4">CCHC-type domain-containing protein</fullName>
    </recommendedName>
</protein>
<evidence type="ECO:0000313" key="6">
    <source>
        <dbReference type="Proteomes" id="UP000631114"/>
    </source>
</evidence>
<proteinExistence type="inferred from homology"/>
<dbReference type="Gene3D" id="2.30.39.10">
    <property type="entry name" value="Alpha-1-antitrypsin, domain 1"/>
    <property type="match status" value="2"/>
</dbReference>
<dbReference type="GO" id="GO:0004867">
    <property type="term" value="F:serine-type endopeptidase inhibitor activity"/>
    <property type="evidence" value="ECO:0007669"/>
    <property type="project" value="InterPro"/>
</dbReference>
<dbReference type="GO" id="GO:0003676">
    <property type="term" value="F:nucleic acid binding"/>
    <property type="evidence" value="ECO:0007669"/>
    <property type="project" value="InterPro"/>
</dbReference>
<dbReference type="GO" id="GO:0008270">
    <property type="term" value="F:zinc ion binding"/>
    <property type="evidence" value="ECO:0007669"/>
    <property type="project" value="UniProtKB-KW"/>
</dbReference>
<dbReference type="Gene3D" id="3.30.497.10">
    <property type="entry name" value="Antithrombin, subunit I, domain 2"/>
    <property type="match status" value="1"/>
</dbReference>
<dbReference type="InterPro" id="IPR042185">
    <property type="entry name" value="Serpin_sf_2"/>
</dbReference>
<sequence>MSRYIMYYRSADKCLCVKPAPELLGYVKHYDELSKDEEGSDTVSDDEQDENEMMQYICGGGFPHQSNNQINTANKCFQSGPVGTRPVCQICGKLGHYAIDCYDRMNFAFQGSTLKELLTFLEAENLNRLHAVAAEQVDILKPQRPSTTAPKVETEQLPEQVDTVTGSTTGGPILSLAGGVWIDQFLVLHPAFKTSAETIYKAKAESVDYQHALGSLTKFVFANALYFEGKWPTPFNKILTKDSQFFSLMEVLLRLFLHEQQQSQFIGTYKDFKVLRLPYEKSIDKKQLFPCMFYFPMRDGLQSLIEEDHHKSYIEVNEEGTEAASVTVISGRGKSAWRTVRQYVDFVADHPFLFMV</sequence>
<gene>
    <name evidence="5" type="ORF">IFM89_016822</name>
</gene>
<dbReference type="InterPro" id="IPR036186">
    <property type="entry name" value="Serpin_sf"/>
</dbReference>
<dbReference type="InterPro" id="IPR036875">
    <property type="entry name" value="Znf_CCHC_sf"/>
</dbReference>
<dbReference type="EMBL" id="JADFTS010000009">
    <property type="protein sequence ID" value="KAF9588859.1"/>
    <property type="molecule type" value="Genomic_DNA"/>
</dbReference>
<comment type="similarity">
    <text evidence="1 3">Belongs to the serpin family.</text>
</comment>
<dbReference type="InterPro" id="IPR000215">
    <property type="entry name" value="Serpin_fam"/>
</dbReference>
<dbReference type="Proteomes" id="UP000631114">
    <property type="component" value="Unassembled WGS sequence"/>
</dbReference>
<keyword evidence="2" id="KW-0479">Metal-binding</keyword>
<dbReference type="InterPro" id="IPR042178">
    <property type="entry name" value="Serpin_sf_1"/>
</dbReference>
<evidence type="ECO:0000313" key="5">
    <source>
        <dbReference type="EMBL" id="KAF9588859.1"/>
    </source>
</evidence>
<dbReference type="PANTHER" id="PTHR11461">
    <property type="entry name" value="SERINE PROTEASE INHIBITOR, SERPIN"/>
    <property type="match status" value="1"/>
</dbReference>
<evidence type="ECO:0000256" key="2">
    <source>
        <dbReference type="PROSITE-ProRule" id="PRU00047"/>
    </source>
</evidence>
<dbReference type="OrthoDB" id="910234at2759"/>
<dbReference type="SUPFAM" id="SSF56574">
    <property type="entry name" value="Serpins"/>
    <property type="match status" value="1"/>
</dbReference>
<name>A0A835GXV3_9MAGN</name>
<evidence type="ECO:0000256" key="1">
    <source>
        <dbReference type="ARBA" id="ARBA00009500"/>
    </source>
</evidence>
<dbReference type="SUPFAM" id="SSF57756">
    <property type="entry name" value="Retrovirus zinc finger-like domains"/>
    <property type="match status" value="1"/>
</dbReference>
<keyword evidence="2" id="KW-0862">Zinc</keyword>
<dbReference type="Pfam" id="PF00079">
    <property type="entry name" value="Serpin"/>
    <property type="match status" value="2"/>
</dbReference>
<evidence type="ECO:0000259" key="4">
    <source>
        <dbReference type="PROSITE" id="PS50158"/>
    </source>
</evidence>
<dbReference type="GO" id="GO:0005615">
    <property type="term" value="C:extracellular space"/>
    <property type="evidence" value="ECO:0007669"/>
    <property type="project" value="InterPro"/>
</dbReference>
<dbReference type="SMART" id="SM00093">
    <property type="entry name" value="SERPIN"/>
    <property type="match status" value="1"/>
</dbReference>
<dbReference type="InterPro" id="IPR023796">
    <property type="entry name" value="Serpin_dom"/>
</dbReference>
<dbReference type="PANTHER" id="PTHR11461:SF211">
    <property type="entry name" value="GH10112P-RELATED"/>
    <property type="match status" value="1"/>
</dbReference>
<comment type="caution">
    <text evidence="5">The sequence shown here is derived from an EMBL/GenBank/DDBJ whole genome shotgun (WGS) entry which is preliminary data.</text>
</comment>
<accession>A0A835GXV3</accession>
<dbReference type="PROSITE" id="PS50158">
    <property type="entry name" value="ZF_CCHC"/>
    <property type="match status" value="1"/>
</dbReference>
<keyword evidence="6" id="KW-1185">Reference proteome</keyword>
<keyword evidence="2" id="KW-0863">Zinc-finger</keyword>
<evidence type="ECO:0000256" key="3">
    <source>
        <dbReference type="RuleBase" id="RU000411"/>
    </source>
</evidence>
<dbReference type="InterPro" id="IPR001878">
    <property type="entry name" value="Znf_CCHC"/>
</dbReference>